<evidence type="ECO:0000256" key="6">
    <source>
        <dbReference type="ARBA" id="ARBA00022824"/>
    </source>
</evidence>
<evidence type="ECO:0000313" key="15">
    <source>
        <dbReference type="EnsemblMetazoa" id="AALFPA23_010678.P14998"/>
    </source>
</evidence>
<dbReference type="InterPro" id="IPR048395">
    <property type="entry name" value="Glyco_hydro_31_C"/>
</dbReference>
<evidence type="ECO:0000259" key="12">
    <source>
        <dbReference type="Pfam" id="PF01055"/>
    </source>
</evidence>
<comment type="subcellular location">
    <subcellularLocation>
        <location evidence="1">Endoplasmic reticulum</location>
    </subcellularLocation>
</comment>
<dbReference type="Pfam" id="PF13802">
    <property type="entry name" value="Gal_mutarotas_2"/>
    <property type="match status" value="1"/>
</dbReference>
<dbReference type="InterPro" id="IPR017853">
    <property type="entry name" value="GH"/>
</dbReference>
<dbReference type="InterPro" id="IPR011013">
    <property type="entry name" value="Gal_mutarotase_sf_dom"/>
</dbReference>
<dbReference type="Gene3D" id="3.20.20.80">
    <property type="entry name" value="Glycosidases"/>
    <property type="match status" value="1"/>
</dbReference>
<comment type="similarity">
    <text evidence="3 10">Belongs to the glycosyl hydrolase 31 family.</text>
</comment>
<reference evidence="16" key="1">
    <citation type="journal article" date="2015" name="Proc. Natl. Acad. Sci. U.S.A.">
        <title>Genome sequence of the Asian Tiger mosquito, Aedes albopictus, reveals insights into its biology, genetics, and evolution.</title>
        <authorList>
            <person name="Chen X.G."/>
            <person name="Jiang X."/>
            <person name="Gu J."/>
            <person name="Xu M."/>
            <person name="Wu Y."/>
            <person name="Deng Y."/>
            <person name="Zhang C."/>
            <person name="Bonizzoni M."/>
            <person name="Dermauw W."/>
            <person name="Vontas J."/>
            <person name="Armbruster P."/>
            <person name="Huang X."/>
            <person name="Yang Y."/>
            <person name="Zhang H."/>
            <person name="He W."/>
            <person name="Peng H."/>
            <person name="Liu Y."/>
            <person name="Wu K."/>
            <person name="Chen J."/>
            <person name="Lirakis M."/>
            <person name="Topalis P."/>
            <person name="Van Leeuwen T."/>
            <person name="Hall A.B."/>
            <person name="Jiang X."/>
            <person name="Thorpe C."/>
            <person name="Mueller R.L."/>
            <person name="Sun C."/>
            <person name="Waterhouse R.M."/>
            <person name="Yan G."/>
            <person name="Tu Z.J."/>
            <person name="Fang X."/>
            <person name="James A.A."/>
        </authorList>
    </citation>
    <scope>NUCLEOTIDE SEQUENCE [LARGE SCALE GENOMIC DNA]</scope>
    <source>
        <strain evidence="16">Foshan</strain>
    </source>
</reference>
<dbReference type="InterPro" id="IPR013780">
    <property type="entry name" value="Glyco_hydro_b"/>
</dbReference>
<comment type="pathway">
    <text evidence="2">Glycan metabolism; N-glycan metabolism.</text>
</comment>
<feature type="domain" description="Glycosyl hydrolase family 31 C-terminal" evidence="14">
    <location>
        <begin position="659"/>
        <end position="751"/>
    </location>
</feature>
<keyword evidence="4 11" id="KW-0732">Signal</keyword>
<accession>A0ABM1YN88</accession>
<feature type="signal peptide" evidence="11">
    <location>
        <begin position="1"/>
        <end position="23"/>
    </location>
</feature>
<evidence type="ECO:0000256" key="9">
    <source>
        <dbReference type="ARBA" id="ARBA00042895"/>
    </source>
</evidence>
<evidence type="ECO:0000256" key="3">
    <source>
        <dbReference type="ARBA" id="ARBA00007806"/>
    </source>
</evidence>
<dbReference type="InterPro" id="IPR000322">
    <property type="entry name" value="Glyco_hydro_31_TIM"/>
</dbReference>
<dbReference type="Pfam" id="PF01055">
    <property type="entry name" value="Glyco_hydro_31_2nd"/>
    <property type="match status" value="1"/>
</dbReference>
<evidence type="ECO:0000313" key="16">
    <source>
        <dbReference type="Proteomes" id="UP000069940"/>
    </source>
</evidence>
<dbReference type="InterPro" id="IPR025887">
    <property type="entry name" value="Glyco_hydro_31_N_dom"/>
</dbReference>
<dbReference type="Gene3D" id="2.60.40.1760">
    <property type="entry name" value="glycosyl hydrolase (family 31)"/>
    <property type="match status" value="1"/>
</dbReference>
<dbReference type="Pfam" id="PF21365">
    <property type="entry name" value="Glyco_hydro_31_3rd"/>
    <property type="match status" value="1"/>
</dbReference>
<evidence type="ECO:0000256" key="7">
    <source>
        <dbReference type="ARBA" id="ARBA00023180"/>
    </source>
</evidence>
<evidence type="ECO:0000256" key="2">
    <source>
        <dbReference type="ARBA" id="ARBA00004833"/>
    </source>
</evidence>
<evidence type="ECO:0000256" key="10">
    <source>
        <dbReference type="RuleBase" id="RU361185"/>
    </source>
</evidence>
<dbReference type="GeneID" id="115260715"/>
<evidence type="ECO:0000256" key="4">
    <source>
        <dbReference type="ARBA" id="ARBA00022729"/>
    </source>
</evidence>
<organism evidence="15 16">
    <name type="scientific">Aedes albopictus</name>
    <name type="common">Asian tiger mosquito</name>
    <name type="synonym">Stegomyia albopicta</name>
    <dbReference type="NCBI Taxonomy" id="7160"/>
    <lineage>
        <taxon>Eukaryota</taxon>
        <taxon>Metazoa</taxon>
        <taxon>Ecdysozoa</taxon>
        <taxon>Arthropoda</taxon>
        <taxon>Hexapoda</taxon>
        <taxon>Insecta</taxon>
        <taxon>Pterygota</taxon>
        <taxon>Neoptera</taxon>
        <taxon>Endopterygota</taxon>
        <taxon>Diptera</taxon>
        <taxon>Nematocera</taxon>
        <taxon>Culicoidea</taxon>
        <taxon>Culicidae</taxon>
        <taxon>Culicinae</taxon>
        <taxon>Aedini</taxon>
        <taxon>Aedes</taxon>
        <taxon>Stegomyia</taxon>
    </lineage>
</organism>
<dbReference type="CDD" id="cd14752">
    <property type="entry name" value="GH31_N"/>
    <property type="match status" value="1"/>
</dbReference>
<dbReference type="RefSeq" id="XP_029717799.2">
    <property type="nucleotide sequence ID" value="XM_029861939.2"/>
</dbReference>
<feature type="domain" description="Glycoside hydrolase family 31 TIM barrel" evidence="12">
    <location>
        <begin position="324"/>
        <end position="650"/>
    </location>
</feature>
<protein>
    <recommendedName>
        <fullName evidence="9">Glucosidase II subunit alpha</fullName>
    </recommendedName>
</protein>
<feature type="domain" description="Glycoside hydrolase family 31 N-terminal" evidence="13">
    <location>
        <begin position="81"/>
        <end position="281"/>
    </location>
</feature>
<evidence type="ECO:0000256" key="11">
    <source>
        <dbReference type="SAM" id="SignalP"/>
    </source>
</evidence>
<evidence type="ECO:0000259" key="13">
    <source>
        <dbReference type="Pfam" id="PF13802"/>
    </source>
</evidence>
<keyword evidence="16" id="KW-1185">Reference proteome</keyword>
<dbReference type="SUPFAM" id="SSF51445">
    <property type="entry name" value="(Trans)glycosidases"/>
    <property type="match status" value="1"/>
</dbReference>
<dbReference type="PANTHER" id="PTHR22762">
    <property type="entry name" value="ALPHA-GLUCOSIDASE"/>
    <property type="match status" value="1"/>
</dbReference>
<dbReference type="Proteomes" id="UP000069940">
    <property type="component" value="Unassembled WGS sequence"/>
</dbReference>
<feature type="chain" id="PRO_5046531130" description="Glucosidase II subunit alpha" evidence="11">
    <location>
        <begin position="24"/>
        <end position="883"/>
    </location>
</feature>
<keyword evidence="6" id="KW-0256">Endoplasmic reticulum</keyword>
<evidence type="ECO:0000256" key="8">
    <source>
        <dbReference type="ARBA" id="ARBA00023295"/>
    </source>
</evidence>
<dbReference type="Gene3D" id="2.60.40.1180">
    <property type="entry name" value="Golgi alpha-mannosidase II"/>
    <property type="match status" value="2"/>
</dbReference>
<reference evidence="15" key="2">
    <citation type="submission" date="2025-05" db="UniProtKB">
        <authorList>
            <consortium name="EnsemblMetazoa"/>
        </authorList>
    </citation>
    <scope>IDENTIFICATION</scope>
    <source>
        <strain evidence="15">Foshan</strain>
    </source>
</reference>
<keyword evidence="8 10" id="KW-0326">Glycosidase</keyword>
<keyword evidence="7" id="KW-0325">Glycoprotein</keyword>
<dbReference type="InterPro" id="IPR030458">
    <property type="entry name" value="Glyco_hydro_31_AS"/>
</dbReference>
<keyword evidence="5 10" id="KW-0378">Hydrolase</keyword>
<evidence type="ECO:0000256" key="1">
    <source>
        <dbReference type="ARBA" id="ARBA00004240"/>
    </source>
</evidence>
<proteinExistence type="inferred from homology"/>
<name>A0ABM1YN88_AEDAL</name>
<dbReference type="PROSITE" id="PS00129">
    <property type="entry name" value="GLYCOSYL_HYDROL_F31_1"/>
    <property type="match status" value="1"/>
</dbReference>
<evidence type="ECO:0000256" key="5">
    <source>
        <dbReference type="ARBA" id="ARBA00022801"/>
    </source>
</evidence>
<evidence type="ECO:0000259" key="14">
    <source>
        <dbReference type="Pfam" id="PF21365"/>
    </source>
</evidence>
<dbReference type="PANTHER" id="PTHR22762:SF54">
    <property type="entry name" value="BCDNA.GH04962"/>
    <property type="match status" value="1"/>
</dbReference>
<dbReference type="SUPFAM" id="SSF74650">
    <property type="entry name" value="Galactose mutarotase-like"/>
    <property type="match status" value="1"/>
</dbReference>
<dbReference type="CDD" id="cd06603">
    <property type="entry name" value="GH31_GANC_GANAB_alpha"/>
    <property type="match status" value="1"/>
</dbReference>
<dbReference type="SUPFAM" id="SSF51011">
    <property type="entry name" value="Glycosyl hydrolase domain"/>
    <property type="match status" value="1"/>
</dbReference>
<sequence length="883" mass="101942">MATRRHKLSNILAVLLLLSGVVAVDHSVFKTCSQSGFCRRNRQFESQESAFVLDNNSIKIRNNVVIMNLQDTANNHWYTLGLSSVHENIFRFEIDEKYPLRERYRVTDAMVNDLKARNVLIESSKSDITIRDGSKRAAIQVDPFRIDFYDQDKLVVSANAKGMLKFEHSRPKPSNPVEGEWEEEFNGFVDSKPRGPESVGIDFTFHNAEVMFGIPEHADDFVLKETIREESDPYRLYNLDVFEYEVDSKMALYGAIPVVYGHGPAGTSGVYWQNSAETWIDVSYVDDSFVNIFSESGILDAFVMLGPSPIETFKQYSFLTGTAPLPQMYALGYHQSRWNYDNESDVALIDQKFEEYNIPLDCVWLDIEYTDGKRYFTWDLINFPYPLEMISNLTLNGRHLTLIIDPHVKVDEDYFFHQDCTSEDYYVKSKNGEDYKGDCWPGLSSYTDFLNPEARKYYGDQYLLNNFKLSTREVGIWNDMNEPSVFNSVEVTMPKDNLHYGGWEHRDLHNIFGFYYTMATYDGLTQRNEGLYRPFVLTRSFFAGSQRYAAVWTGDNTASWDHLRASIKMCLSLSVSGISFVGADVGGFFEHPSGELISRWYQLAAFQPFYRGHAHMDTPRREPWMWPEDVQEATRDAIQTRYRLLPFWYTSFYEHERDGAPIMRPMLAQYPNDPLTFRIESQYLLGDQLLVAPVLYPNQETVTVYFPRKQDGTSDVWYDIDNNQMFDHAGFVAVPVDELKIPVFQPGGTVVPTRRIVRKSSMLMRDDPYTLQVALERNGSARGTLYVDDEESMAYRHGSYKYTEYIFRNNKLMSRNIDATAVYKTDVTIEAVIIVGLTDGISSAKVHSQHRNVRMFDVEPTGNVLALDNLHLEIDGDWWIEFS</sequence>
<dbReference type="EnsemblMetazoa" id="AALFPA23_010678.R14998">
    <property type="protein sequence ID" value="AALFPA23_010678.P14998"/>
    <property type="gene ID" value="AALFPA23_010678"/>
</dbReference>